<sequence>MDLLDKYVELFNALSDELRLKILLYLYVNGERCVCDIGDFFDISQSGISYHLKILCDASIIKKRKVAVWNYYSLNQDNSSYSIISGICKNINKEEWMDNVSNE</sequence>
<keyword evidence="1" id="KW-0805">Transcription regulation</keyword>
<dbReference type="Proteomes" id="UP000749471">
    <property type="component" value="Unassembled WGS sequence"/>
</dbReference>
<evidence type="ECO:0000313" key="6">
    <source>
        <dbReference type="Proteomes" id="UP000749471"/>
    </source>
</evidence>
<feature type="domain" description="HTH arsR-type" evidence="4">
    <location>
        <begin position="1"/>
        <end position="94"/>
    </location>
</feature>
<evidence type="ECO:0000313" key="5">
    <source>
        <dbReference type="EMBL" id="MBU5439777.1"/>
    </source>
</evidence>
<keyword evidence="2" id="KW-0238">DNA-binding</keyword>
<dbReference type="Pfam" id="PF01022">
    <property type="entry name" value="HTH_5"/>
    <property type="match status" value="1"/>
</dbReference>
<dbReference type="RefSeq" id="WP_216521599.1">
    <property type="nucleotide sequence ID" value="NZ_JAHLPM010000019.1"/>
</dbReference>
<dbReference type="InterPro" id="IPR051081">
    <property type="entry name" value="HTH_MetalResp_TranReg"/>
</dbReference>
<dbReference type="InterPro" id="IPR011991">
    <property type="entry name" value="ArsR-like_HTH"/>
</dbReference>
<organism evidence="5 6">
    <name type="scientific">Tissierella simiarum</name>
    <dbReference type="NCBI Taxonomy" id="2841534"/>
    <lineage>
        <taxon>Bacteria</taxon>
        <taxon>Bacillati</taxon>
        <taxon>Bacillota</taxon>
        <taxon>Tissierellia</taxon>
        <taxon>Tissierellales</taxon>
        <taxon>Tissierellaceae</taxon>
        <taxon>Tissierella</taxon>
    </lineage>
</organism>
<evidence type="ECO:0000259" key="4">
    <source>
        <dbReference type="PROSITE" id="PS50987"/>
    </source>
</evidence>
<gene>
    <name evidence="5" type="ORF">KQI42_17310</name>
</gene>
<dbReference type="InterPro" id="IPR001845">
    <property type="entry name" value="HTH_ArsR_DNA-bd_dom"/>
</dbReference>
<proteinExistence type="predicted"/>
<keyword evidence="3" id="KW-0804">Transcription</keyword>
<dbReference type="SMART" id="SM00418">
    <property type="entry name" value="HTH_ARSR"/>
    <property type="match status" value="1"/>
</dbReference>
<name>A0ABS6EA23_9FIRM</name>
<accession>A0ABS6EA23</accession>
<dbReference type="NCBIfam" id="NF033788">
    <property type="entry name" value="HTH_metalloreg"/>
    <property type="match status" value="1"/>
</dbReference>
<dbReference type="EMBL" id="JAHLPM010000019">
    <property type="protein sequence ID" value="MBU5439777.1"/>
    <property type="molecule type" value="Genomic_DNA"/>
</dbReference>
<evidence type="ECO:0000256" key="3">
    <source>
        <dbReference type="ARBA" id="ARBA00023163"/>
    </source>
</evidence>
<dbReference type="PANTHER" id="PTHR33154:SF18">
    <property type="entry name" value="ARSENICAL RESISTANCE OPERON REPRESSOR"/>
    <property type="match status" value="1"/>
</dbReference>
<dbReference type="InterPro" id="IPR018334">
    <property type="entry name" value="ArsR_HTH"/>
</dbReference>
<comment type="caution">
    <text evidence="5">The sequence shown here is derived from an EMBL/GenBank/DDBJ whole genome shotgun (WGS) entry which is preliminary data.</text>
</comment>
<dbReference type="PROSITE" id="PS00846">
    <property type="entry name" value="HTH_ARSR_1"/>
    <property type="match status" value="1"/>
</dbReference>
<protein>
    <submittedName>
        <fullName evidence="5">Metalloregulator ArsR/SmtB family transcription factor</fullName>
    </submittedName>
</protein>
<dbReference type="PANTHER" id="PTHR33154">
    <property type="entry name" value="TRANSCRIPTIONAL REGULATOR, ARSR FAMILY"/>
    <property type="match status" value="1"/>
</dbReference>
<dbReference type="PROSITE" id="PS50987">
    <property type="entry name" value="HTH_ARSR_2"/>
    <property type="match status" value="1"/>
</dbReference>
<keyword evidence="6" id="KW-1185">Reference proteome</keyword>
<dbReference type="CDD" id="cd00090">
    <property type="entry name" value="HTH_ARSR"/>
    <property type="match status" value="1"/>
</dbReference>
<reference evidence="5 6" key="1">
    <citation type="submission" date="2021-06" db="EMBL/GenBank/DDBJ databases">
        <authorList>
            <person name="Sun Q."/>
            <person name="Li D."/>
        </authorList>
    </citation>
    <scope>NUCLEOTIDE SEQUENCE [LARGE SCALE GENOMIC DNA]</scope>
    <source>
        <strain evidence="5 6">MSJ-40</strain>
    </source>
</reference>
<evidence type="ECO:0000256" key="1">
    <source>
        <dbReference type="ARBA" id="ARBA00023015"/>
    </source>
</evidence>
<evidence type="ECO:0000256" key="2">
    <source>
        <dbReference type="ARBA" id="ARBA00023125"/>
    </source>
</evidence>